<dbReference type="PANTHER" id="PTHR34220:SF7">
    <property type="entry name" value="SENSOR HISTIDINE KINASE YPDA"/>
    <property type="match status" value="1"/>
</dbReference>
<dbReference type="GO" id="GO:0016020">
    <property type="term" value="C:membrane"/>
    <property type="evidence" value="ECO:0007669"/>
    <property type="project" value="InterPro"/>
</dbReference>
<dbReference type="Gene3D" id="3.30.565.10">
    <property type="entry name" value="Histidine kinase-like ATPase, C-terminal domain"/>
    <property type="match status" value="1"/>
</dbReference>
<dbReference type="Pfam" id="PF06580">
    <property type="entry name" value="His_kinase"/>
    <property type="match status" value="1"/>
</dbReference>
<feature type="transmembrane region" description="Helical" evidence="1">
    <location>
        <begin position="260"/>
        <end position="281"/>
    </location>
</feature>
<protein>
    <recommendedName>
        <fullName evidence="2">Histidine kinase domain-containing protein</fullName>
    </recommendedName>
</protein>
<dbReference type="InterPro" id="IPR005467">
    <property type="entry name" value="His_kinase_dom"/>
</dbReference>
<comment type="caution">
    <text evidence="3">The sequence shown here is derived from an EMBL/GenBank/DDBJ whole genome shotgun (WGS) entry which is preliminary data.</text>
</comment>
<dbReference type="PANTHER" id="PTHR34220">
    <property type="entry name" value="SENSOR HISTIDINE KINASE YPDA"/>
    <property type="match status" value="1"/>
</dbReference>
<dbReference type="EMBL" id="VSSQ01002118">
    <property type="protein sequence ID" value="MPM13432.1"/>
    <property type="molecule type" value="Genomic_DNA"/>
</dbReference>
<evidence type="ECO:0000256" key="1">
    <source>
        <dbReference type="SAM" id="Phobius"/>
    </source>
</evidence>
<dbReference type="SUPFAM" id="SSF55874">
    <property type="entry name" value="ATPase domain of HSP90 chaperone/DNA topoisomerase II/histidine kinase"/>
    <property type="match status" value="1"/>
</dbReference>
<dbReference type="InterPro" id="IPR011623">
    <property type="entry name" value="7TMR_DISM_rcpt_extracell_dom1"/>
</dbReference>
<keyword evidence="1" id="KW-0812">Transmembrane</keyword>
<feature type="transmembrane region" description="Helical" evidence="1">
    <location>
        <begin position="111"/>
        <end position="130"/>
    </location>
</feature>
<dbReference type="InterPro" id="IPR050640">
    <property type="entry name" value="Bact_2-comp_sensor_kinase"/>
</dbReference>
<dbReference type="GO" id="GO:0000155">
    <property type="term" value="F:phosphorelay sensor kinase activity"/>
    <property type="evidence" value="ECO:0007669"/>
    <property type="project" value="InterPro"/>
</dbReference>
<dbReference type="AlphaFoldDB" id="A0A644XB49"/>
<dbReference type="Pfam" id="PF07695">
    <property type="entry name" value="7TMR-DISM_7TM"/>
    <property type="match status" value="1"/>
</dbReference>
<evidence type="ECO:0000313" key="3">
    <source>
        <dbReference type="EMBL" id="MPM13432.1"/>
    </source>
</evidence>
<proteinExistence type="predicted"/>
<dbReference type="SMART" id="SM00387">
    <property type="entry name" value="HATPase_c"/>
    <property type="match status" value="1"/>
</dbReference>
<evidence type="ECO:0000259" key="2">
    <source>
        <dbReference type="PROSITE" id="PS50109"/>
    </source>
</evidence>
<dbReference type="InterPro" id="IPR036890">
    <property type="entry name" value="HATPase_C_sf"/>
</dbReference>
<feature type="transmembrane region" description="Helical" evidence="1">
    <location>
        <begin position="206"/>
        <end position="224"/>
    </location>
</feature>
<gene>
    <name evidence="3" type="ORF">SDC9_59789</name>
</gene>
<dbReference type="InterPro" id="IPR003594">
    <property type="entry name" value="HATPase_dom"/>
</dbReference>
<feature type="transmembrane region" description="Helical" evidence="1">
    <location>
        <begin position="230"/>
        <end position="248"/>
    </location>
</feature>
<reference evidence="3" key="1">
    <citation type="submission" date="2019-08" db="EMBL/GenBank/DDBJ databases">
        <authorList>
            <person name="Kucharzyk K."/>
            <person name="Murdoch R.W."/>
            <person name="Higgins S."/>
            <person name="Loffler F."/>
        </authorList>
    </citation>
    <scope>NUCLEOTIDE SEQUENCE</scope>
</reference>
<dbReference type="Pfam" id="PF02518">
    <property type="entry name" value="HATPase_c"/>
    <property type="match status" value="1"/>
</dbReference>
<feature type="transmembrane region" description="Helical" evidence="1">
    <location>
        <begin position="174"/>
        <end position="194"/>
    </location>
</feature>
<organism evidence="3">
    <name type="scientific">bioreactor metagenome</name>
    <dbReference type="NCBI Taxonomy" id="1076179"/>
    <lineage>
        <taxon>unclassified sequences</taxon>
        <taxon>metagenomes</taxon>
        <taxon>ecological metagenomes</taxon>
    </lineage>
</organism>
<keyword evidence="1" id="KW-1133">Transmembrane helix</keyword>
<dbReference type="PROSITE" id="PS50109">
    <property type="entry name" value="HIS_KIN"/>
    <property type="match status" value="1"/>
</dbReference>
<keyword evidence="1" id="KW-0472">Membrane</keyword>
<feature type="domain" description="Histidine kinase" evidence="2">
    <location>
        <begin position="409"/>
        <end position="529"/>
    </location>
</feature>
<dbReference type="InterPro" id="IPR010559">
    <property type="entry name" value="Sig_transdc_His_kin_internal"/>
</dbReference>
<feature type="transmembrane region" description="Helical" evidence="1">
    <location>
        <begin position="137"/>
        <end position="154"/>
    </location>
</feature>
<feature type="transmembrane region" description="Helical" evidence="1">
    <location>
        <begin position="287"/>
        <end position="304"/>
    </location>
</feature>
<accession>A0A644XB49</accession>
<sequence length="539" mass="60370">MPFHGVATYRLVARINAGAGFYSIFIPNVYTDYALWVDGSLLHACGSFAQEETVYLHPQAYDFYYAGSELEIVLQVKNDALVYGGGVGQSIRLGTTEQIHKEYQTHASVDLFLISISIFVGFFFLLLHHFRKDSRELVWLCVLCFSVSVRNLLSNTTLMMQAFPGLPFWLGSRLVMLTIPFIIISMVFYTHQLYMDKMPGSASRVILLLNALYIFTVVALSPTIYSAAFYPYLLTVGAACVLGCYVSVKAVMRREKESVFFLSGMLILTLGALLDSLVYIGFLSARYMLSAALFGFIIIQVVLLSKRYSETFRRTELLSADLQASLDTVMKTETAYMSAQMKPHFLYNALSTIAECCETDPHEAGNLIMSLSKYLRQTLDYDNLSGIVPLKKELELVQAYTYIERARFENIEIIFDIPEPLPLIQIPPLTLQPLVENAIKHGLRRKREGGYVIVSVKQQKNSMVFTVEDNGVGITDEAVKNLEILPNGSVSIGLYNINTRLIRLYGQGLNIKSKTGAGTRVSFEIPYREDGSNVSCDCG</sequence>
<name>A0A644XB49_9ZZZZ</name>